<evidence type="ECO:0000313" key="2">
    <source>
        <dbReference type="Proteomes" id="UP001141327"/>
    </source>
</evidence>
<accession>A0ABQ8U928</accession>
<sequence>MQKNESPFITEFYMGLRDVYMKRIDNLIAYYDSQINSDLPEIRKILNVLGCGPYSRILWLLEQQNDANQLRQFRENREFINLKNTIRSPIDIFIKHARDSMIYQRRIMKAAKYQGRMIFFNEYEPSMGQMLHQIVMMTSLIKTFDEALTYIHIRLEIPTNFSDVPECTTIIKYKGENNYEITRKYKYDRKEIDVNETDTIRGGIQCLFPIAEQYFNRRMFRNDLKKEVIKFSKIVNFRDRFLLAKALLQDHDNDLLYHFWKETHWVNLIKD</sequence>
<comment type="caution">
    <text evidence="1">The sequence shown here is derived from an EMBL/GenBank/DDBJ whole genome shotgun (WGS) entry which is preliminary data.</text>
</comment>
<evidence type="ECO:0000313" key="1">
    <source>
        <dbReference type="EMBL" id="KAJ4453330.1"/>
    </source>
</evidence>
<organism evidence="1 2">
    <name type="scientific">Paratrimastix pyriformis</name>
    <dbReference type="NCBI Taxonomy" id="342808"/>
    <lineage>
        <taxon>Eukaryota</taxon>
        <taxon>Metamonada</taxon>
        <taxon>Preaxostyla</taxon>
        <taxon>Paratrimastigidae</taxon>
        <taxon>Paratrimastix</taxon>
    </lineage>
</organism>
<gene>
    <name evidence="1" type="ORF">PAPYR_12217</name>
</gene>
<name>A0ABQ8U928_9EUKA</name>
<reference evidence="1" key="1">
    <citation type="journal article" date="2022" name="bioRxiv">
        <title>Genomics of Preaxostyla Flagellates Illuminates Evolutionary Transitions and the Path Towards Mitochondrial Loss.</title>
        <authorList>
            <person name="Novak L.V.F."/>
            <person name="Treitli S.C."/>
            <person name="Pyrih J."/>
            <person name="Halakuc P."/>
            <person name="Pipaliya S.V."/>
            <person name="Vacek V."/>
            <person name="Brzon O."/>
            <person name="Soukal P."/>
            <person name="Eme L."/>
            <person name="Dacks J.B."/>
            <person name="Karnkowska A."/>
            <person name="Elias M."/>
            <person name="Hampl V."/>
        </authorList>
    </citation>
    <scope>NUCLEOTIDE SEQUENCE</scope>
    <source>
        <strain evidence="1">RCP-MX</strain>
    </source>
</reference>
<dbReference type="Proteomes" id="UP001141327">
    <property type="component" value="Unassembled WGS sequence"/>
</dbReference>
<dbReference type="EMBL" id="JAPMOS010000278">
    <property type="protein sequence ID" value="KAJ4453330.1"/>
    <property type="molecule type" value="Genomic_DNA"/>
</dbReference>
<proteinExistence type="predicted"/>
<keyword evidence="2" id="KW-1185">Reference proteome</keyword>
<protein>
    <submittedName>
        <fullName evidence="1">Uncharacterized protein</fullName>
    </submittedName>
</protein>